<dbReference type="Gene3D" id="3.40.50.2000">
    <property type="entry name" value="Glycogen Phosphorylase B"/>
    <property type="match status" value="2"/>
</dbReference>
<gene>
    <name evidence="3" type="ORF">DWG24_20105</name>
</gene>
<keyword evidence="1" id="KW-0328">Glycosyltransferase</keyword>
<sequence length="369" mass="41192">MSKFSARLRIFPRALLALLKKPWRRPPSTVKRILIAHNLLLGDTVMLTPLLAKLRRHYPQAEIVLLCKPAFVEVYRLNPYGVVPMPYQPASAASVAAIVNSGPYDLALIPGDNRYSWFALAAGSRWIVAHRPALHNAKSWPVNEYRDYPDEPMAWGDAVATLTDGELPSPQRWAAPAYDFPPPASPFVVLHVGASNPVRFWSPEQWLALADWLAAQGYTPVWSGGGNERHIVDSIDPTRRYRSFAGELSLSQLLALLAGAKALICADTGVAHLAKWVDTPTMTLYGPGNPVAFGPGHFWRNNPIINVGFHPISCRDQHTLFGRELPWLERCNRNEARCQQFCNGQSACMQHITLSEIQTAFIHLLRKIQ</sequence>
<dbReference type="GO" id="GO:0005829">
    <property type="term" value="C:cytosol"/>
    <property type="evidence" value="ECO:0007669"/>
    <property type="project" value="TreeGrafter"/>
</dbReference>
<organism evidence="3 4">
    <name type="scientific">Dickeya zeae</name>
    <dbReference type="NCBI Taxonomy" id="204042"/>
    <lineage>
        <taxon>Bacteria</taxon>
        <taxon>Pseudomonadati</taxon>
        <taxon>Pseudomonadota</taxon>
        <taxon>Gammaproteobacteria</taxon>
        <taxon>Enterobacterales</taxon>
        <taxon>Pectobacteriaceae</taxon>
        <taxon>Dickeya</taxon>
    </lineage>
</organism>
<name>A0AAE6Z3R9_9GAMM</name>
<keyword evidence="2" id="KW-0808">Transferase</keyword>
<reference evidence="3 4" key="1">
    <citation type="submission" date="2018-11" db="EMBL/GenBank/DDBJ databases">
        <title>Complete genome sequence of Dickeya zeae strain CE1 infecting Canna edulis Ker-Gawl. in China.</title>
        <authorList>
            <person name="Zhang J."/>
            <person name="Lin B."/>
            <person name="Shen H."/>
            <person name="Jiang S."/>
            <person name="Pu X."/>
            <person name="Sun D."/>
        </authorList>
    </citation>
    <scope>NUCLEOTIDE SEQUENCE [LARGE SCALE GENOMIC DNA]</scope>
    <source>
        <strain evidence="3 4">CE1</strain>
    </source>
</reference>
<protein>
    <submittedName>
        <fullName evidence="3">Glycosyltransferase family 9 protein</fullName>
    </submittedName>
</protein>
<dbReference type="SUPFAM" id="SSF53756">
    <property type="entry name" value="UDP-Glycosyltransferase/glycogen phosphorylase"/>
    <property type="match status" value="1"/>
</dbReference>
<evidence type="ECO:0000313" key="3">
    <source>
        <dbReference type="EMBL" id="QIZ52878.1"/>
    </source>
</evidence>
<dbReference type="AlphaFoldDB" id="A0AAE6Z3R9"/>
<evidence type="ECO:0000256" key="2">
    <source>
        <dbReference type="ARBA" id="ARBA00022679"/>
    </source>
</evidence>
<dbReference type="InterPro" id="IPR051199">
    <property type="entry name" value="LPS_LOS_Heptosyltrfase"/>
</dbReference>
<dbReference type="CDD" id="cd03789">
    <property type="entry name" value="GT9_LPS_heptosyltransferase"/>
    <property type="match status" value="1"/>
</dbReference>
<dbReference type="PANTHER" id="PTHR30160:SF1">
    <property type="entry name" value="LIPOPOLYSACCHARIDE 1,2-N-ACETYLGLUCOSAMINETRANSFERASE-RELATED"/>
    <property type="match status" value="1"/>
</dbReference>
<dbReference type="GO" id="GO:0008713">
    <property type="term" value="F:ADP-heptose-lipopolysaccharide heptosyltransferase activity"/>
    <property type="evidence" value="ECO:0007669"/>
    <property type="project" value="TreeGrafter"/>
</dbReference>
<dbReference type="EMBL" id="CP033622">
    <property type="protein sequence ID" value="QIZ52878.1"/>
    <property type="molecule type" value="Genomic_DNA"/>
</dbReference>
<dbReference type="RefSeq" id="WP_168363793.1">
    <property type="nucleotide sequence ID" value="NZ_CP033622.1"/>
</dbReference>
<evidence type="ECO:0000256" key="1">
    <source>
        <dbReference type="ARBA" id="ARBA00022676"/>
    </source>
</evidence>
<dbReference type="InterPro" id="IPR002201">
    <property type="entry name" value="Glyco_trans_9"/>
</dbReference>
<dbReference type="Pfam" id="PF01075">
    <property type="entry name" value="Glyco_transf_9"/>
    <property type="match status" value="1"/>
</dbReference>
<proteinExistence type="predicted"/>
<accession>A0AAE6Z3R9</accession>
<dbReference type="GO" id="GO:0009244">
    <property type="term" value="P:lipopolysaccharide core region biosynthetic process"/>
    <property type="evidence" value="ECO:0007669"/>
    <property type="project" value="TreeGrafter"/>
</dbReference>
<dbReference type="PANTHER" id="PTHR30160">
    <property type="entry name" value="TETRAACYLDISACCHARIDE 4'-KINASE-RELATED"/>
    <property type="match status" value="1"/>
</dbReference>
<dbReference type="Proteomes" id="UP000500801">
    <property type="component" value="Chromosome"/>
</dbReference>
<evidence type="ECO:0000313" key="4">
    <source>
        <dbReference type="Proteomes" id="UP000500801"/>
    </source>
</evidence>